<dbReference type="PROSITE" id="PS50112">
    <property type="entry name" value="PAS"/>
    <property type="match status" value="1"/>
</dbReference>
<name>A0A841MLX3_9BACT</name>
<dbReference type="Proteomes" id="UP000588604">
    <property type="component" value="Unassembled WGS sequence"/>
</dbReference>
<keyword evidence="1" id="KW-0812">Transmembrane</keyword>
<gene>
    <name evidence="3" type="ORF">FHS59_003526</name>
</gene>
<evidence type="ECO:0000313" key="3">
    <source>
        <dbReference type="EMBL" id="MBB6327883.1"/>
    </source>
</evidence>
<dbReference type="AlphaFoldDB" id="A0A841MLX3"/>
<dbReference type="InterPro" id="IPR000014">
    <property type="entry name" value="PAS"/>
</dbReference>
<dbReference type="Pfam" id="PF13426">
    <property type="entry name" value="PAS_9"/>
    <property type="match status" value="1"/>
</dbReference>
<dbReference type="InterPro" id="IPR035965">
    <property type="entry name" value="PAS-like_dom_sf"/>
</dbReference>
<proteinExistence type="predicted"/>
<dbReference type="NCBIfam" id="TIGR00229">
    <property type="entry name" value="sensory_box"/>
    <property type="match status" value="1"/>
</dbReference>
<sequence>MSNISKFAKPWSIALIYLVLGIAWIFFSDKAAEYLFSDDLREMSKFQLAKGIFYVFITSVLLFILINSLYDQVNSRKQELELLFTNPNLGILKLDEFGYITYVSKNTAKLTGYHSSELLNKHIIHFTPEEWKEMDLEELKMISETKDREGFIFNKHLLSKSGEMIIIKAYGIKVFDEKAKKTSYIAAFQNITDQVNFLNRLESQNKSLKEIAFEQSHFVRAPLARILGITNVIEECELTESEKMDLIKSLHQSSSELDQALKDIALKMKHATEKED</sequence>
<dbReference type="RefSeq" id="WP_184496631.1">
    <property type="nucleotide sequence ID" value="NZ_JACIJO010000003.1"/>
</dbReference>
<keyword evidence="4" id="KW-1185">Reference proteome</keyword>
<reference evidence="3 4" key="1">
    <citation type="submission" date="2020-08" db="EMBL/GenBank/DDBJ databases">
        <title>Genomic Encyclopedia of Type Strains, Phase IV (KMG-IV): sequencing the most valuable type-strain genomes for metagenomic binning, comparative biology and taxonomic classification.</title>
        <authorList>
            <person name="Goeker M."/>
        </authorList>
    </citation>
    <scope>NUCLEOTIDE SEQUENCE [LARGE SCALE GENOMIC DNA]</scope>
    <source>
        <strain evidence="3 4">DSM 102044</strain>
    </source>
</reference>
<feature type="transmembrane region" description="Helical" evidence="1">
    <location>
        <begin position="47"/>
        <end position="70"/>
    </location>
</feature>
<evidence type="ECO:0000259" key="2">
    <source>
        <dbReference type="PROSITE" id="PS50112"/>
    </source>
</evidence>
<feature type="domain" description="PAS" evidence="2">
    <location>
        <begin position="76"/>
        <end position="124"/>
    </location>
</feature>
<dbReference type="CDD" id="cd00130">
    <property type="entry name" value="PAS"/>
    <property type="match status" value="1"/>
</dbReference>
<accession>A0A841MLX3</accession>
<dbReference type="SMART" id="SM00091">
    <property type="entry name" value="PAS"/>
    <property type="match status" value="1"/>
</dbReference>
<dbReference type="Gene3D" id="3.30.450.20">
    <property type="entry name" value="PAS domain"/>
    <property type="match status" value="1"/>
</dbReference>
<comment type="caution">
    <text evidence="3">The sequence shown here is derived from an EMBL/GenBank/DDBJ whole genome shotgun (WGS) entry which is preliminary data.</text>
</comment>
<dbReference type="InterPro" id="IPR036097">
    <property type="entry name" value="HisK_dim/P_sf"/>
</dbReference>
<evidence type="ECO:0000313" key="4">
    <source>
        <dbReference type="Proteomes" id="UP000588604"/>
    </source>
</evidence>
<keyword evidence="1" id="KW-1133">Transmembrane helix</keyword>
<dbReference type="GO" id="GO:0000155">
    <property type="term" value="F:phosphorelay sensor kinase activity"/>
    <property type="evidence" value="ECO:0007669"/>
    <property type="project" value="InterPro"/>
</dbReference>
<keyword evidence="1" id="KW-0472">Membrane</keyword>
<feature type="transmembrane region" description="Helical" evidence="1">
    <location>
        <begin position="7"/>
        <end position="27"/>
    </location>
</feature>
<dbReference type="SUPFAM" id="SSF55785">
    <property type="entry name" value="PYP-like sensor domain (PAS domain)"/>
    <property type="match status" value="1"/>
</dbReference>
<organism evidence="3 4">
    <name type="scientific">Algoriphagus iocasae</name>
    <dbReference type="NCBI Taxonomy" id="1836499"/>
    <lineage>
        <taxon>Bacteria</taxon>
        <taxon>Pseudomonadati</taxon>
        <taxon>Bacteroidota</taxon>
        <taxon>Cytophagia</taxon>
        <taxon>Cytophagales</taxon>
        <taxon>Cyclobacteriaceae</taxon>
        <taxon>Algoriphagus</taxon>
    </lineage>
</organism>
<dbReference type="EMBL" id="JACIJO010000003">
    <property type="protein sequence ID" value="MBB6327883.1"/>
    <property type="molecule type" value="Genomic_DNA"/>
</dbReference>
<evidence type="ECO:0000256" key="1">
    <source>
        <dbReference type="SAM" id="Phobius"/>
    </source>
</evidence>
<dbReference type="SUPFAM" id="SSF47384">
    <property type="entry name" value="Homodimeric domain of signal transducing histidine kinase"/>
    <property type="match status" value="1"/>
</dbReference>
<protein>
    <submittedName>
        <fullName evidence="3">PAS domain S-box-containing protein</fullName>
    </submittedName>
</protein>